<comment type="caution">
    <text evidence="2">The sequence shown here is derived from an EMBL/GenBank/DDBJ whole genome shotgun (WGS) entry which is preliminary data.</text>
</comment>
<dbReference type="EMBL" id="VLTJ01000013">
    <property type="protein sequence ID" value="TSH96799.1"/>
    <property type="molecule type" value="Genomic_DNA"/>
</dbReference>
<organism evidence="2 3">
    <name type="scientific">Verticiella sediminum</name>
    <dbReference type="NCBI Taxonomy" id="1247510"/>
    <lineage>
        <taxon>Bacteria</taxon>
        <taxon>Pseudomonadati</taxon>
        <taxon>Pseudomonadota</taxon>
        <taxon>Betaproteobacteria</taxon>
        <taxon>Burkholderiales</taxon>
        <taxon>Alcaligenaceae</taxon>
        <taxon>Verticiella</taxon>
    </lineage>
</organism>
<evidence type="ECO:0000313" key="2">
    <source>
        <dbReference type="EMBL" id="TSH96799.1"/>
    </source>
</evidence>
<dbReference type="AlphaFoldDB" id="A0A556AV15"/>
<dbReference type="Proteomes" id="UP000318405">
    <property type="component" value="Unassembled WGS sequence"/>
</dbReference>
<keyword evidence="2" id="KW-0378">Hydrolase</keyword>
<dbReference type="PANTHER" id="PTHR43194:SF2">
    <property type="entry name" value="PEROXISOMAL MEMBRANE PROTEIN LPX1"/>
    <property type="match status" value="1"/>
</dbReference>
<dbReference type="PANTHER" id="PTHR43194">
    <property type="entry name" value="HYDROLASE ALPHA/BETA FOLD FAMILY"/>
    <property type="match status" value="1"/>
</dbReference>
<keyword evidence="3" id="KW-1185">Reference proteome</keyword>
<dbReference type="InterPro" id="IPR000073">
    <property type="entry name" value="AB_hydrolase_1"/>
</dbReference>
<dbReference type="OrthoDB" id="9808398at2"/>
<evidence type="ECO:0000313" key="3">
    <source>
        <dbReference type="Proteomes" id="UP000318405"/>
    </source>
</evidence>
<dbReference type="RefSeq" id="WP_143947660.1">
    <property type="nucleotide sequence ID" value="NZ_BAABMB010000002.1"/>
</dbReference>
<proteinExistence type="predicted"/>
<sequence length="273" mass="29187">MPGECVDGGHFRANGIRQHYLRCKGPGVPVVVVPGIVSPAALWTHVAQALAADGYDAWVLDVRGRGLSEQGPQLDYGLDACTADLEAFLAAAGLAAPAIVGHSMGARIGARLAARSAAVGSLVMLDPPASAPGGRPYPVPAARTLAMLEAARRGEGDAYLRQPGIAMWPEPLLRQRAQWMASCDPRVIEAAYRDFHEQDIYEDVARAHCEVTLVVATASGVINQEELSRFQQSQPRLRVLRAEGAAHQLQAENTDLCLRVLRQALPKGVRHAS</sequence>
<name>A0A556AV15_9BURK</name>
<evidence type="ECO:0000259" key="1">
    <source>
        <dbReference type="Pfam" id="PF00561"/>
    </source>
</evidence>
<dbReference type="InterPro" id="IPR050228">
    <property type="entry name" value="Carboxylesterase_BioH"/>
</dbReference>
<dbReference type="InterPro" id="IPR029058">
    <property type="entry name" value="AB_hydrolase_fold"/>
</dbReference>
<dbReference type="Pfam" id="PF00561">
    <property type="entry name" value="Abhydrolase_1"/>
    <property type="match status" value="1"/>
</dbReference>
<dbReference type="SUPFAM" id="SSF53474">
    <property type="entry name" value="alpha/beta-Hydrolases"/>
    <property type="match status" value="1"/>
</dbReference>
<protein>
    <submittedName>
        <fullName evidence="2">Alpha/beta hydrolase</fullName>
    </submittedName>
</protein>
<feature type="domain" description="AB hydrolase-1" evidence="1">
    <location>
        <begin position="29"/>
        <end position="129"/>
    </location>
</feature>
<gene>
    <name evidence="2" type="ORF">FOZ76_08195</name>
</gene>
<accession>A0A556AV15</accession>
<reference evidence="2 3" key="1">
    <citation type="submission" date="2019-07" db="EMBL/GenBank/DDBJ databases">
        <title>Qingshengfaniella alkalisoli gen. nov., sp. nov., isolated from saline soil.</title>
        <authorList>
            <person name="Xu L."/>
            <person name="Huang X.-X."/>
            <person name="Sun J.-Q."/>
        </authorList>
    </citation>
    <scope>NUCLEOTIDE SEQUENCE [LARGE SCALE GENOMIC DNA]</scope>
    <source>
        <strain evidence="2 3">DSM 27279</strain>
    </source>
</reference>
<dbReference type="GO" id="GO:0016787">
    <property type="term" value="F:hydrolase activity"/>
    <property type="evidence" value="ECO:0007669"/>
    <property type="project" value="UniProtKB-KW"/>
</dbReference>
<dbReference type="Gene3D" id="3.40.50.1820">
    <property type="entry name" value="alpha/beta hydrolase"/>
    <property type="match status" value="1"/>
</dbReference>